<organism evidence="1 2">
    <name type="scientific">Enterococcus saigonensis</name>
    <dbReference type="NCBI Taxonomy" id="1805431"/>
    <lineage>
        <taxon>Bacteria</taxon>
        <taxon>Bacillati</taxon>
        <taxon>Bacillota</taxon>
        <taxon>Bacilli</taxon>
        <taxon>Lactobacillales</taxon>
        <taxon>Enterococcaceae</taxon>
        <taxon>Enterococcus</taxon>
    </lineage>
</organism>
<dbReference type="EMBL" id="AP022822">
    <property type="protein sequence ID" value="BCA86017.1"/>
    <property type="molecule type" value="Genomic_DNA"/>
</dbReference>
<dbReference type="KEGG" id="esg:EsVE80_15400"/>
<reference evidence="1 2" key="1">
    <citation type="submission" date="2020-02" db="EMBL/GenBank/DDBJ databases">
        <title>Characterization of vanA genotype vancomycin-resistant Enterococcus saigonensis VE80.</title>
        <authorList>
            <person name="Harada T."/>
            <person name="Motooka D."/>
            <person name="Nakamura S."/>
            <person name="Yamamoto Y."/>
            <person name="Kawahara R."/>
            <person name="Kawatsu K."/>
        </authorList>
    </citation>
    <scope>NUCLEOTIDE SEQUENCE [LARGE SCALE GENOMIC DNA]</scope>
    <source>
        <strain evidence="1 2">VE80</strain>
    </source>
</reference>
<name>A0A679IRN6_9ENTE</name>
<sequence>MKQQANVIFKWQDEQFSGWIEKEYQNSFLINVTNPNEELETKYAKRIIISKKACQRLS</sequence>
<proteinExistence type="predicted"/>
<dbReference type="RefSeq" id="WP_173103225.1">
    <property type="nucleotide sequence ID" value="NZ_AP022822.1"/>
</dbReference>
<keyword evidence="2" id="KW-1185">Reference proteome</keyword>
<evidence type="ECO:0000313" key="2">
    <source>
        <dbReference type="Proteomes" id="UP000502998"/>
    </source>
</evidence>
<protein>
    <recommendedName>
        <fullName evidence="3">DUF2187 domain-containing protein</fullName>
    </recommendedName>
</protein>
<gene>
    <name evidence="1" type="ORF">EsVE80_15400</name>
</gene>
<evidence type="ECO:0008006" key="3">
    <source>
        <dbReference type="Google" id="ProtNLM"/>
    </source>
</evidence>
<accession>A0A679IRN6</accession>
<dbReference type="Proteomes" id="UP000502998">
    <property type="component" value="Chromosome"/>
</dbReference>
<evidence type="ECO:0000313" key="1">
    <source>
        <dbReference type="EMBL" id="BCA86017.1"/>
    </source>
</evidence>
<dbReference type="AlphaFoldDB" id="A0A679IRN6"/>